<organism evidence="1 2">
    <name type="scientific">Bos mutus</name>
    <name type="common">wild yak</name>
    <dbReference type="NCBI Taxonomy" id="72004"/>
    <lineage>
        <taxon>Eukaryota</taxon>
        <taxon>Metazoa</taxon>
        <taxon>Chordata</taxon>
        <taxon>Craniata</taxon>
        <taxon>Vertebrata</taxon>
        <taxon>Euteleostomi</taxon>
        <taxon>Mammalia</taxon>
        <taxon>Eutheria</taxon>
        <taxon>Laurasiatheria</taxon>
        <taxon>Artiodactyla</taxon>
        <taxon>Ruminantia</taxon>
        <taxon>Pecora</taxon>
        <taxon>Bovidae</taxon>
        <taxon>Bovinae</taxon>
        <taxon>Bos</taxon>
    </lineage>
</organism>
<protein>
    <submittedName>
        <fullName evidence="1">Uncharacterized protein</fullName>
    </submittedName>
</protein>
<keyword evidence="2" id="KW-1185">Reference proteome</keyword>
<dbReference type="AlphaFoldDB" id="A0A6B0RY50"/>
<dbReference type="Proteomes" id="UP000322234">
    <property type="component" value="Unassembled WGS sequence"/>
</dbReference>
<evidence type="ECO:0000313" key="2">
    <source>
        <dbReference type="Proteomes" id="UP000322234"/>
    </source>
</evidence>
<accession>A0A6B0RY50</accession>
<sequence>MLTSLTCCLRILWEENRLEKQSSEACSFRSALALGYMLRTLPANWTVLESSPGGILEHCRAQRAEPHSQKGPFSNCPDPSLNSFYFSLLSKQTNSPLDLCHSLLKDSSSACKHLSLTSSIALYSRLGLNIKIDALILLSKDWSKEEKTGPNSNSMG</sequence>
<gene>
    <name evidence="1" type="ORF">E5288_WYG017611</name>
</gene>
<proteinExistence type="predicted"/>
<evidence type="ECO:0000313" key="1">
    <source>
        <dbReference type="EMBL" id="MXQ92884.1"/>
    </source>
</evidence>
<reference evidence="1" key="1">
    <citation type="submission" date="2019-10" db="EMBL/GenBank/DDBJ databases">
        <title>The sequence and de novo assembly of the wild yak genome.</title>
        <authorList>
            <person name="Liu Y."/>
        </authorList>
    </citation>
    <scope>NUCLEOTIDE SEQUENCE [LARGE SCALE GENOMIC DNA]</scope>
    <source>
        <strain evidence="1">WY2019</strain>
    </source>
</reference>
<comment type="caution">
    <text evidence="1">The sequence shown here is derived from an EMBL/GenBank/DDBJ whole genome shotgun (WGS) entry which is preliminary data.</text>
</comment>
<dbReference type="EMBL" id="VBQZ03000089">
    <property type="protein sequence ID" value="MXQ92884.1"/>
    <property type="molecule type" value="Genomic_DNA"/>
</dbReference>
<name>A0A6B0RY50_9CETA</name>